<evidence type="ECO:0000313" key="2">
    <source>
        <dbReference type="EMBL" id="JAH18995.1"/>
    </source>
</evidence>
<reference evidence="2" key="1">
    <citation type="submission" date="2014-11" db="EMBL/GenBank/DDBJ databases">
        <authorList>
            <person name="Amaro Gonzalez C."/>
        </authorList>
    </citation>
    <scope>NUCLEOTIDE SEQUENCE</scope>
</reference>
<organism evidence="2">
    <name type="scientific">Anguilla anguilla</name>
    <name type="common">European freshwater eel</name>
    <name type="synonym">Muraena anguilla</name>
    <dbReference type="NCBI Taxonomy" id="7936"/>
    <lineage>
        <taxon>Eukaryota</taxon>
        <taxon>Metazoa</taxon>
        <taxon>Chordata</taxon>
        <taxon>Craniata</taxon>
        <taxon>Vertebrata</taxon>
        <taxon>Euteleostomi</taxon>
        <taxon>Actinopterygii</taxon>
        <taxon>Neopterygii</taxon>
        <taxon>Teleostei</taxon>
        <taxon>Anguilliformes</taxon>
        <taxon>Anguillidae</taxon>
        <taxon>Anguilla</taxon>
    </lineage>
</organism>
<keyword evidence="1" id="KW-0812">Transmembrane</keyword>
<sequence>MITCYYCSYYYHIIIIIAVLAVVQVKNTVIIINISDGVTAVAVLLDTAVLIRVMKVDFP</sequence>
<protein>
    <submittedName>
        <fullName evidence="2">Uncharacterized protein</fullName>
    </submittedName>
</protein>
<name>A0A0E9QRV9_ANGAN</name>
<keyword evidence="1" id="KW-1133">Transmembrane helix</keyword>
<keyword evidence="1" id="KW-0472">Membrane</keyword>
<dbReference type="EMBL" id="GBXM01089582">
    <property type="protein sequence ID" value="JAH18995.1"/>
    <property type="molecule type" value="Transcribed_RNA"/>
</dbReference>
<accession>A0A0E9QRV9</accession>
<proteinExistence type="predicted"/>
<dbReference type="AlphaFoldDB" id="A0A0E9QRV9"/>
<feature type="transmembrane region" description="Helical" evidence="1">
    <location>
        <begin position="30"/>
        <end position="51"/>
    </location>
</feature>
<feature type="transmembrane region" description="Helical" evidence="1">
    <location>
        <begin position="7"/>
        <end position="24"/>
    </location>
</feature>
<reference evidence="2" key="2">
    <citation type="journal article" date="2015" name="Fish Shellfish Immunol.">
        <title>Early steps in the European eel (Anguilla anguilla)-Vibrio vulnificus interaction in the gills: Role of the RtxA13 toxin.</title>
        <authorList>
            <person name="Callol A."/>
            <person name="Pajuelo D."/>
            <person name="Ebbesson L."/>
            <person name="Teles M."/>
            <person name="MacKenzie S."/>
            <person name="Amaro C."/>
        </authorList>
    </citation>
    <scope>NUCLEOTIDE SEQUENCE</scope>
</reference>
<evidence type="ECO:0000256" key="1">
    <source>
        <dbReference type="SAM" id="Phobius"/>
    </source>
</evidence>